<reference evidence="9 10" key="1">
    <citation type="submission" date="2016-10" db="EMBL/GenBank/DDBJ databases">
        <authorList>
            <person name="Varghese N."/>
            <person name="Submissions S."/>
        </authorList>
    </citation>
    <scope>NUCLEOTIDE SEQUENCE [LARGE SCALE GENOMIC DNA]</scope>
    <source>
        <strain evidence="9 10">LMG 22274</strain>
    </source>
</reference>
<keyword evidence="3" id="KW-0101">Branched-chain amino acid catabolism</keyword>
<accession>A0AAQ1GD79</accession>
<feature type="active site" evidence="6">
    <location>
        <position position="171"/>
    </location>
</feature>
<organism evidence="9 10">
    <name type="scientific">Paraburkholderia tropica</name>
    <dbReference type="NCBI Taxonomy" id="92647"/>
    <lineage>
        <taxon>Bacteria</taxon>
        <taxon>Pseudomonadati</taxon>
        <taxon>Pseudomonadota</taxon>
        <taxon>Betaproteobacteria</taxon>
        <taxon>Burkholderiales</taxon>
        <taxon>Burkholderiaceae</taxon>
        <taxon>Paraburkholderia</taxon>
    </lineage>
</organism>
<dbReference type="NCBIfam" id="TIGR01692">
    <property type="entry name" value="HIBADH"/>
    <property type="match status" value="1"/>
</dbReference>
<dbReference type="PANTHER" id="PTHR22981:SF7">
    <property type="entry name" value="3-HYDROXYISOBUTYRATE DEHYDROGENASE, MITOCHONDRIAL"/>
    <property type="match status" value="1"/>
</dbReference>
<comment type="similarity">
    <text evidence="2">Belongs to the HIBADH-related family.</text>
</comment>
<dbReference type="GO" id="GO:0051287">
    <property type="term" value="F:NAD binding"/>
    <property type="evidence" value="ECO:0007669"/>
    <property type="project" value="InterPro"/>
</dbReference>
<feature type="domain" description="6-phosphogluconate dehydrogenase NADP-binding" evidence="7">
    <location>
        <begin position="4"/>
        <end position="162"/>
    </location>
</feature>
<dbReference type="GO" id="GO:0009083">
    <property type="term" value="P:branched-chain amino acid catabolic process"/>
    <property type="evidence" value="ECO:0007669"/>
    <property type="project" value="UniProtKB-KW"/>
</dbReference>
<dbReference type="InterPro" id="IPR036291">
    <property type="entry name" value="NAD(P)-bd_dom_sf"/>
</dbReference>
<dbReference type="InterPro" id="IPR011548">
    <property type="entry name" value="HIBADH"/>
</dbReference>
<dbReference type="RefSeq" id="WP_074982259.1">
    <property type="nucleotide sequence ID" value="NZ_CADFGN010000007.1"/>
</dbReference>
<dbReference type="InterPro" id="IPR015815">
    <property type="entry name" value="HIBADH-related"/>
</dbReference>
<dbReference type="Gene3D" id="1.10.1040.10">
    <property type="entry name" value="N-(1-d-carboxylethyl)-l-norvaline Dehydrogenase, domain 2"/>
    <property type="match status" value="1"/>
</dbReference>
<dbReference type="Pfam" id="PF14833">
    <property type="entry name" value="NAD_binding_11"/>
    <property type="match status" value="1"/>
</dbReference>
<dbReference type="SUPFAM" id="SSF51735">
    <property type="entry name" value="NAD(P)-binding Rossmann-fold domains"/>
    <property type="match status" value="1"/>
</dbReference>
<dbReference type="InterPro" id="IPR013328">
    <property type="entry name" value="6PGD_dom2"/>
</dbReference>
<sequence>MPTLAWLGLGLMGNPMSKHLIKAGYTVRGYDIDAGACERAAANGVKVAKTIAEAVADADVVYSMLPSGSDVHDVMTRADGVFASARKGTMVIDCSTIGIDYARKLHVAADAKGVVFVEAPVSGGTEGARDATLTFMIGCEQKHASKAKEMLQPLGDYIAYVGGAGTGQAAKVVNNLIMGVSVTVNCEATALGQRLGLDMKEFFEIATRSSADNWSLRLWNPAPNVVPDAPSSRGYAAGFKTWLLAKDLHLAIEAGKEVGAELRTAEIAHQLMTEHSDTGGHDLDATSLVLHLNGGKK</sequence>
<dbReference type="Gene3D" id="3.40.50.720">
    <property type="entry name" value="NAD(P)-binding Rossmann-like Domain"/>
    <property type="match status" value="1"/>
</dbReference>
<keyword evidence="4" id="KW-0560">Oxidoreductase</keyword>
<evidence type="ECO:0000259" key="7">
    <source>
        <dbReference type="Pfam" id="PF03446"/>
    </source>
</evidence>
<comment type="pathway">
    <text evidence="1">Amino-acid degradation.</text>
</comment>
<dbReference type="GO" id="GO:0008442">
    <property type="term" value="F:3-hydroxyisobutyrate dehydrogenase activity"/>
    <property type="evidence" value="ECO:0007669"/>
    <property type="project" value="InterPro"/>
</dbReference>
<comment type="caution">
    <text evidence="9">The sequence shown here is derived from an EMBL/GenBank/DDBJ whole genome shotgun (WGS) entry which is preliminary data.</text>
</comment>
<protein>
    <submittedName>
        <fullName evidence="9">3-hydroxyisobutyrate dehydrogenase</fullName>
    </submittedName>
</protein>
<evidence type="ECO:0000256" key="6">
    <source>
        <dbReference type="PIRSR" id="PIRSR000103-1"/>
    </source>
</evidence>
<dbReference type="SUPFAM" id="SSF48179">
    <property type="entry name" value="6-phosphogluconate dehydrogenase C-terminal domain-like"/>
    <property type="match status" value="1"/>
</dbReference>
<dbReference type="Proteomes" id="UP000183529">
    <property type="component" value="Unassembled WGS sequence"/>
</dbReference>
<evidence type="ECO:0000256" key="5">
    <source>
        <dbReference type="ARBA" id="ARBA00023027"/>
    </source>
</evidence>
<dbReference type="EMBL" id="FNZM01000004">
    <property type="protein sequence ID" value="SEJ32638.1"/>
    <property type="molecule type" value="Genomic_DNA"/>
</dbReference>
<evidence type="ECO:0000256" key="3">
    <source>
        <dbReference type="ARBA" id="ARBA00022456"/>
    </source>
</evidence>
<evidence type="ECO:0000313" key="10">
    <source>
        <dbReference type="Proteomes" id="UP000183529"/>
    </source>
</evidence>
<evidence type="ECO:0000256" key="2">
    <source>
        <dbReference type="ARBA" id="ARBA00009080"/>
    </source>
</evidence>
<evidence type="ECO:0000259" key="8">
    <source>
        <dbReference type="Pfam" id="PF14833"/>
    </source>
</evidence>
<keyword evidence="5" id="KW-0520">NAD</keyword>
<dbReference type="PANTHER" id="PTHR22981">
    <property type="entry name" value="3-HYDROXYISOBUTYRATE DEHYDROGENASE-RELATED"/>
    <property type="match status" value="1"/>
</dbReference>
<feature type="domain" description="3-hydroxyisobutyrate dehydrogenase-like NAD-binding" evidence="8">
    <location>
        <begin position="165"/>
        <end position="289"/>
    </location>
</feature>
<gene>
    <name evidence="9" type="ORF">SAMN05216550_10419</name>
</gene>
<dbReference type="InterPro" id="IPR029154">
    <property type="entry name" value="HIBADH-like_NADP-bd"/>
</dbReference>
<dbReference type="InterPro" id="IPR006115">
    <property type="entry name" value="6PGDH_NADP-bd"/>
</dbReference>
<dbReference type="PIRSF" id="PIRSF000103">
    <property type="entry name" value="HIBADH"/>
    <property type="match status" value="1"/>
</dbReference>
<dbReference type="Pfam" id="PF03446">
    <property type="entry name" value="NAD_binding_2"/>
    <property type="match status" value="1"/>
</dbReference>
<evidence type="ECO:0000256" key="4">
    <source>
        <dbReference type="ARBA" id="ARBA00023002"/>
    </source>
</evidence>
<evidence type="ECO:0000256" key="1">
    <source>
        <dbReference type="ARBA" id="ARBA00005023"/>
    </source>
</evidence>
<dbReference type="AlphaFoldDB" id="A0AAQ1GD79"/>
<dbReference type="InterPro" id="IPR008927">
    <property type="entry name" value="6-PGluconate_DH-like_C_sf"/>
</dbReference>
<proteinExistence type="inferred from homology"/>
<evidence type="ECO:0000313" key="9">
    <source>
        <dbReference type="EMBL" id="SEJ32638.1"/>
    </source>
</evidence>
<dbReference type="GO" id="GO:0050661">
    <property type="term" value="F:NADP binding"/>
    <property type="evidence" value="ECO:0007669"/>
    <property type="project" value="InterPro"/>
</dbReference>
<name>A0AAQ1GD79_9BURK</name>